<dbReference type="GO" id="GO:0016491">
    <property type="term" value="F:oxidoreductase activity"/>
    <property type="evidence" value="ECO:0007669"/>
    <property type="project" value="InterPro"/>
</dbReference>
<evidence type="ECO:0000313" key="3">
    <source>
        <dbReference type="EMBL" id="MCU4971964.1"/>
    </source>
</evidence>
<dbReference type="InterPro" id="IPR013766">
    <property type="entry name" value="Thioredoxin_domain"/>
</dbReference>
<dbReference type="Proteomes" id="UP001321018">
    <property type="component" value="Unassembled WGS sequence"/>
</dbReference>
<evidence type="ECO:0000313" key="4">
    <source>
        <dbReference type="Proteomes" id="UP001320972"/>
    </source>
</evidence>
<organism evidence="2 5">
    <name type="scientific">Natronoglomus mannanivorans</name>
    <dbReference type="NCBI Taxonomy" id="2979990"/>
    <lineage>
        <taxon>Archaea</taxon>
        <taxon>Methanobacteriati</taxon>
        <taxon>Methanobacteriota</taxon>
        <taxon>Stenosarchaea group</taxon>
        <taxon>Halobacteria</taxon>
        <taxon>Halobacteriales</taxon>
        <taxon>Natrialbaceae</taxon>
        <taxon>Natronoglomus</taxon>
    </lineage>
</organism>
<dbReference type="InterPro" id="IPR036249">
    <property type="entry name" value="Thioredoxin-like_sf"/>
</dbReference>
<name>A0AAP2Z013_9EURY</name>
<dbReference type="EMBL" id="JAOPKA010000007">
    <property type="protein sequence ID" value="MCU4742292.1"/>
    <property type="molecule type" value="Genomic_DNA"/>
</dbReference>
<feature type="domain" description="Thioredoxin" evidence="1">
    <location>
        <begin position="1"/>
        <end position="180"/>
    </location>
</feature>
<comment type="caution">
    <text evidence="2">The sequence shown here is derived from an EMBL/GenBank/DDBJ whole genome shotgun (WGS) entry which is preliminary data.</text>
</comment>
<reference evidence="2 4" key="1">
    <citation type="submission" date="2022-09" db="EMBL/GenBank/DDBJ databases">
        <title>Enrichment on poylsaccharides allowed isolation of novel metabolic and taxonomic groups of Haloarchaea.</title>
        <authorList>
            <person name="Sorokin D.Y."/>
            <person name="Elcheninov A.G."/>
            <person name="Khizhniak T.V."/>
            <person name="Kolganova T.V."/>
            <person name="Kublanov I.V."/>
        </authorList>
    </citation>
    <scope>NUCLEOTIDE SEQUENCE</scope>
    <source>
        <strain evidence="3 4">AArc-m2/3/4</strain>
        <strain evidence="2">AArc-xg1-1</strain>
    </source>
</reference>
<evidence type="ECO:0000259" key="1">
    <source>
        <dbReference type="PROSITE" id="PS51352"/>
    </source>
</evidence>
<accession>A0AAP2Z013</accession>
<dbReference type="Gene3D" id="3.40.30.10">
    <property type="entry name" value="Glutaredoxin"/>
    <property type="match status" value="1"/>
</dbReference>
<proteinExistence type="predicted"/>
<dbReference type="GO" id="GO:0016209">
    <property type="term" value="F:antioxidant activity"/>
    <property type="evidence" value="ECO:0007669"/>
    <property type="project" value="InterPro"/>
</dbReference>
<dbReference type="Proteomes" id="UP001320972">
    <property type="component" value="Unassembled WGS sequence"/>
</dbReference>
<dbReference type="PROSITE" id="PS51352">
    <property type="entry name" value="THIOREDOXIN_2"/>
    <property type="match status" value="1"/>
</dbReference>
<dbReference type="EMBL" id="JAOPKB010000002">
    <property type="protein sequence ID" value="MCU4971964.1"/>
    <property type="molecule type" value="Genomic_DNA"/>
</dbReference>
<gene>
    <name evidence="3" type="ORF">OB955_04330</name>
    <name evidence="2" type="ORF">OB960_12890</name>
</gene>
<dbReference type="InterPro" id="IPR000866">
    <property type="entry name" value="AhpC/TSA"/>
</dbReference>
<dbReference type="AlphaFoldDB" id="A0AAP2Z013"/>
<dbReference type="SUPFAM" id="SSF52833">
    <property type="entry name" value="Thioredoxin-like"/>
    <property type="match status" value="1"/>
</dbReference>
<sequence length="180" mass="19779">MTLETRALDVTLANVGPGPDPLRLGELADAVAPADPQTTDEPDPAHESVVVLLHRDHHCGKCRRQIRAVADRYDEFRDHGAEVVSIVPEPRGKAQEWQDAYDLPFPLCADPEKTVGERFGQPVRFGLLGQFSDLVGRMPAAIVLDVRDPDEIRIAHAHRGDSTLDRPEVDDLLEAVAGLE</sequence>
<evidence type="ECO:0000313" key="5">
    <source>
        <dbReference type="Proteomes" id="UP001321018"/>
    </source>
</evidence>
<protein>
    <submittedName>
        <fullName evidence="2">Peroxiredoxin family protein</fullName>
    </submittedName>
</protein>
<dbReference type="RefSeq" id="WP_338004116.1">
    <property type="nucleotide sequence ID" value="NZ_JAOPKA010000007.1"/>
</dbReference>
<dbReference type="Pfam" id="PF00578">
    <property type="entry name" value="AhpC-TSA"/>
    <property type="match status" value="1"/>
</dbReference>
<evidence type="ECO:0000313" key="2">
    <source>
        <dbReference type="EMBL" id="MCU4742292.1"/>
    </source>
</evidence>
<keyword evidence="4" id="KW-1185">Reference proteome</keyword>